<reference evidence="1" key="1">
    <citation type="submission" date="2022-06" db="EMBL/GenBank/DDBJ databases">
        <title>Brachyspira pilosicoli from pigs in Switzerland.</title>
        <authorList>
            <person name="Schmitt S."/>
            <person name="Arnold M."/>
            <person name="Rossano A."/>
            <person name="Perreten V."/>
        </authorList>
    </citation>
    <scope>NUCLEOTIDE SEQUENCE</scope>
    <source>
        <strain evidence="1">MEI4028</strain>
    </source>
</reference>
<dbReference type="EMBL" id="CP098754">
    <property type="protein sequence ID" value="WIH94572.1"/>
    <property type="molecule type" value="Genomic_DNA"/>
</dbReference>
<protein>
    <submittedName>
        <fullName evidence="1">Uncharacterized protein</fullName>
    </submittedName>
</protein>
<proteinExistence type="predicted"/>
<dbReference type="RefSeq" id="WP_115600352.1">
    <property type="nucleotide sequence ID" value="NZ_CP098752.1"/>
</dbReference>
<accession>A0AAJ6G7I2</accession>
<sequence length="210" mass="23772">MPNDNKEKLQNKEPELQNHTEVVVNKVARNCTQDIFEAVIKYDNYKDVSEAIGNLIYEELEEKSFMTNDLALNEKQTEVLSQVIYDISRKAITNYIKTINKLDRANKISEIITNKIKEVIEQALASISYEINRGFIIKGVAVSCNAKSDKHNEILFQYGKMADASIPTSAILIATNSVEDIIKSIAIEVTDDVLKIKYNDEVIEVKNNKA</sequence>
<evidence type="ECO:0000313" key="1">
    <source>
        <dbReference type="EMBL" id="WIH94572.1"/>
    </source>
</evidence>
<name>A0AAJ6G7I2_BRAPL</name>
<gene>
    <name evidence="1" type="ORF">NEH99_09765</name>
</gene>
<organism evidence="1 2">
    <name type="scientific">Brachyspira pilosicoli</name>
    <name type="common">Serpulina pilosicoli</name>
    <dbReference type="NCBI Taxonomy" id="52584"/>
    <lineage>
        <taxon>Bacteria</taxon>
        <taxon>Pseudomonadati</taxon>
        <taxon>Spirochaetota</taxon>
        <taxon>Spirochaetia</taxon>
        <taxon>Brachyspirales</taxon>
        <taxon>Brachyspiraceae</taxon>
        <taxon>Brachyspira</taxon>
    </lineage>
</organism>
<dbReference type="Proteomes" id="UP001242021">
    <property type="component" value="Chromosome"/>
</dbReference>
<evidence type="ECO:0000313" key="2">
    <source>
        <dbReference type="Proteomes" id="UP001242021"/>
    </source>
</evidence>
<dbReference type="AlphaFoldDB" id="A0AAJ6G7I2"/>